<dbReference type="Proteomes" id="UP000178646">
    <property type="component" value="Unassembled WGS sequence"/>
</dbReference>
<proteinExistence type="predicted"/>
<protein>
    <submittedName>
        <fullName evidence="1">Uncharacterized protein</fullName>
    </submittedName>
</protein>
<organism evidence="1 2">
    <name type="scientific">Candidatus Terrybacteria bacterium RIFCSPHIGHO2_02_41_19</name>
    <dbReference type="NCBI Taxonomy" id="1802364"/>
    <lineage>
        <taxon>Bacteria</taxon>
        <taxon>Candidatus Terryibacteriota</taxon>
    </lineage>
</organism>
<reference evidence="1 2" key="1">
    <citation type="journal article" date="2016" name="Nat. Commun.">
        <title>Thousands of microbial genomes shed light on interconnected biogeochemical processes in an aquifer system.</title>
        <authorList>
            <person name="Anantharaman K."/>
            <person name="Brown C.T."/>
            <person name="Hug L.A."/>
            <person name="Sharon I."/>
            <person name="Castelle C.J."/>
            <person name="Probst A.J."/>
            <person name="Thomas B.C."/>
            <person name="Singh A."/>
            <person name="Wilkins M.J."/>
            <person name="Karaoz U."/>
            <person name="Brodie E.L."/>
            <person name="Williams K.H."/>
            <person name="Hubbard S.S."/>
            <person name="Banfield J.F."/>
        </authorList>
    </citation>
    <scope>NUCLEOTIDE SEQUENCE [LARGE SCALE GENOMIC DNA]</scope>
</reference>
<evidence type="ECO:0000313" key="1">
    <source>
        <dbReference type="EMBL" id="OHA49103.1"/>
    </source>
</evidence>
<dbReference type="EMBL" id="MHSU01000038">
    <property type="protein sequence ID" value="OHA49103.1"/>
    <property type="molecule type" value="Genomic_DNA"/>
</dbReference>
<accession>A0A1G2PLG7</accession>
<evidence type="ECO:0000313" key="2">
    <source>
        <dbReference type="Proteomes" id="UP000178646"/>
    </source>
</evidence>
<comment type="caution">
    <text evidence="1">The sequence shown here is derived from an EMBL/GenBank/DDBJ whole genome shotgun (WGS) entry which is preliminary data.</text>
</comment>
<sequence length="74" mass="8486">MKNLYVFGKLFAKPSFIEGMSRLLDLGGTLQEYNSSESEQKADIKEIKNDWRAVGDDLRFSVSSYEQNFAKQSK</sequence>
<gene>
    <name evidence="1" type="ORF">A2W59_02205</name>
</gene>
<dbReference type="AlphaFoldDB" id="A0A1G2PLG7"/>
<name>A0A1G2PLG7_9BACT</name>